<evidence type="ECO:0000313" key="3">
    <source>
        <dbReference type="Proteomes" id="UP001148786"/>
    </source>
</evidence>
<accession>A0A9W8JX91</accession>
<gene>
    <name evidence="2" type="ORF">NLJ89_g7503</name>
</gene>
<sequence>MDVDKDPVQLPNPHTPMAFLNPELAYQLTIAIYVHVLIWDLMNNFHQDLSLAKGHPLRFPTVSYFLSRLACLGFVLFVVVAQTAPLDVSCLQFGKAASWFYAPAVSTTSLLFLIRLRAIFDGHPLIRIVFSGLWLVVLAACLTPGLGLINDNIGTTKYCVQTTVEPYVGAATIVPLINDTLVFLAISWKLMGIAYDTAYPLRSASGLRFRVRAFFRGDYLPAFSRGLLQDGQVYYL</sequence>
<keyword evidence="1" id="KW-0812">Transmembrane</keyword>
<comment type="caution">
    <text evidence="2">The sequence shown here is derived from an EMBL/GenBank/DDBJ whole genome shotgun (WGS) entry which is preliminary data.</text>
</comment>
<feature type="transmembrane region" description="Helical" evidence="1">
    <location>
        <begin position="167"/>
        <end position="186"/>
    </location>
</feature>
<dbReference type="EMBL" id="JANKHO010000902">
    <property type="protein sequence ID" value="KAJ3505279.1"/>
    <property type="molecule type" value="Genomic_DNA"/>
</dbReference>
<keyword evidence="1" id="KW-0472">Membrane</keyword>
<organism evidence="2 3">
    <name type="scientific">Agrocybe chaxingu</name>
    <dbReference type="NCBI Taxonomy" id="84603"/>
    <lineage>
        <taxon>Eukaryota</taxon>
        <taxon>Fungi</taxon>
        <taxon>Dikarya</taxon>
        <taxon>Basidiomycota</taxon>
        <taxon>Agaricomycotina</taxon>
        <taxon>Agaricomycetes</taxon>
        <taxon>Agaricomycetidae</taxon>
        <taxon>Agaricales</taxon>
        <taxon>Agaricineae</taxon>
        <taxon>Strophariaceae</taxon>
        <taxon>Agrocybe</taxon>
    </lineage>
</organism>
<evidence type="ECO:0000313" key="2">
    <source>
        <dbReference type="EMBL" id="KAJ3505279.1"/>
    </source>
</evidence>
<feature type="transmembrane region" description="Helical" evidence="1">
    <location>
        <begin position="24"/>
        <end position="42"/>
    </location>
</feature>
<protein>
    <submittedName>
        <fullName evidence="2">Uncharacterized protein</fullName>
    </submittedName>
</protein>
<keyword evidence="1" id="KW-1133">Transmembrane helix</keyword>
<evidence type="ECO:0000256" key="1">
    <source>
        <dbReference type="SAM" id="Phobius"/>
    </source>
</evidence>
<feature type="transmembrane region" description="Helical" evidence="1">
    <location>
        <begin position="62"/>
        <end position="84"/>
    </location>
</feature>
<feature type="transmembrane region" description="Helical" evidence="1">
    <location>
        <begin position="128"/>
        <end position="147"/>
    </location>
</feature>
<feature type="transmembrane region" description="Helical" evidence="1">
    <location>
        <begin position="96"/>
        <end position="116"/>
    </location>
</feature>
<proteinExistence type="predicted"/>
<keyword evidence="3" id="KW-1185">Reference proteome</keyword>
<dbReference type="OrthoDB" id="3038990at2759"/>
<dbReference type="Proteomes" id="UP001148786">
    <property type="component" value="Unassembled WGS sequence"/>
</dbReference>
<dbReference type="AlphaFoldDB" id="A0A9W8JX91"/>
<reference evidence="2" key="1">
    <citation type="submission" date="2022-07" db="EMBL/GenBank/DDBJ databases">
        <title>Genome Sequence of Agrocybe chaxingu.</title>
        <authorList>
            <person name="Buettner E."/>
        </authorList>
    </citation>
    <scope>NUCLEOTIDE SEQUENCE</scope>
    <source>
        <strain evidence="2">MP-N11</strain>
    </source>
</reference>
<name>A0A9W8JX91_9AGAR</name>